<evidence type="ECO:0000256" key="6">
    <source>
        <dbReference type="ARBA" id="ARBA00022741"/>
    </source>
</evidence>
<evidence type="ECO:0000256" key="3">
    <source>
        <dbReference type="ARBA" id="ARBA00011245"/>
    </source>
</evidence>
<protein>
    <recommendedName>
        <fullName evidence="11">Arginine--tRNA ligase</fullName>
        <ecNumber evidence="11">6.1.1.19</ecNumber>
    </recommendedName>
    <alternativeName>
        <fullName evidence="11">Arginyl-tRNA synthetase</fullName>
        <shortName evidence="11">ArgRS</shortName>
    </alternativeName>
</protein>
<dbReference type="InterPro" id="IPR014729">
    <property type="entry name" value="Rossmann-like_a/b/a_fold"/>
</dbReference>
<proteinExistence type="inferred from homology"/>
<dbReference type="GO" id="GO:0005524">
    <property type="term" value="F:ATP binding"/>
    <property type="evidence" value="ECO:0007669"/>
    <property type="project" value="UniProtKB-UniRule"/>
</dbReference>
<comment type="subunit">
    <text evidence="3 11">Monomer.</text>
</comment>
<dbReference type="GO" id="GO:0005737">
    <property type="term" value="C:cytoplasm"/>
    <property type="evidence" value="ECO:0007669"/>
    <property type="project" value="UniProtKB-SubCell"/>
</dbReference>
<dbReference type="Gene3D" id="3.40.50.620">
    <property type="entry name" value="HUPs"/>
    <property type="match status" value="1"/>
</dbReference>
<evidence type="ECO:0000256" key="4">
    <source>
        <dbReference type="ARBA" id="ARBA00022490"/>
    </source>
</evidence>
<evidence type="ECO:0000256" key="7">
    <source>
        <dbReference type="ARBA" id="ARBA00022840"/>
    </source>
</evidence>
<evidence type="ECO:0000256" key="8">
    <source>
        <dbReference type="ARBA" id="ARBA00022917"/>
    </source>
</evidence>
<dbReference type="SMART" id="SM00836">
    <property type="entry name" value="DALR_1"/>
    <property type="match status" value="1"/>
</dbReference>
<comment type="catalytic activity">
    <reaction evidence="10 11">
        <text>tRNA(Arg) + L-arginine + ATP = L-arginyl-tRNA(Arg) + AMP + diphosphate</text>
        <dbReference type="Rhea" id="RHEA:20301"/>
        <dbReference type="Rhea" id="RHEA-COMP:9658"/>
        <dbReference type="Rhea" id="RHEA-COMP:9673"/>
        <dbReference type="ChEBI" id="CHEBI:30616"/>
        <dbReference type="ChEBI" id="CHEBI:32682"/>
        <dbReference type="ChEBI" id="CHEBI:33019"/>
        <dbReference type="ChEBI" id="CHEBI:78442"/>
        <dbReference type="ChEBI" id="CHEBI:78513"/>
        <dbReference type="ChEBI" id="CHEBI:456215"/>
        <dbReference type="EC" id="6.1.1.19"/>
    </reaction>
</comment>
<dbReference type="InterPro" id="IPR035684">
    <property type="entry name" value="ArgRS_core"/>
</dbReference>
<dbReference type="SUPFAM" id="SSF52374">
    <property type="entry name" value="Nucleotidylyl transferase"/>
    <property type="match status" value="1"/>
</dbReference>
<feature type="domain" description="DALR anticodon binding" evidence="13">
    <location>
        <begin position="465"/>
        <end position="578"/>
    </location>
</feature>
<dbReference type="AlphaFoldDB" id="A0A9D9DBP5"/>
<dbReference type="EMBL" id="JADINH010000074">
    <property type="protein sequence ID" value="MBO8415428.1"/>
    <property type="molecule type" value="Genomic_DNA"/>
</dbReference>
<dbReference type="HAMAP" id="MF_00123">
    <property type="entry name" value="Arg_tRNA_synth"/>
    <property type="match status" value="1"/>
</dbReference>
<keyword evidence="9 11" id="KW-0030">Aminoacyl-tRNA synthetase</keyword>
<evidence type="ECO:0000256" key="9">
    <source>
        <dbReference type="ARBA" id="ARBA00023146"/>
    </source>
</evidence>
<dbReference type="Pfam" id="PF00750">
    <property type="entry name" value="tRNA-synt_1d"/>
    <property type="match status" value="1"/>
</dbReference>
<dbReference type="GO" id="GO:0004814">
    <property type="term" value="F:arginine-tRNA ligase activity"/>
    <property type="evidence" value="ECO:0007669"/>
    <property type="project" value="UniProtKB-UniRule"/>
</dbReference>
<dbReference type="Gene3D" id="3.30.1360.70">
    <property type="entry name" value="Arginyl tRNA synthetase N-terminal domain"/>
    <property type="match status" value="1"/>
</dbReference>
<evidence type="ECO:0000313" key="16">
    <source>
        <dbReference type="Proteomes" id="UP000823631"/>
    </source>
</evidence>
<keyword evidence="6 11" id="KW-0547">Nucleotide-binding</keyword>
<accession>A0A9D9DBP5</accession>
<evidence type="ECO:0000259" key="13">
    <source>
        <dbReference type="SMART" id="SM00836"/>
    </source>
</evidence>
<feature type="domain" description="Arginyl tRNA synthetase N-terminal" evidence="14">
    <location>
        <begin position="3"/>
        <end position="91"/>
    </location>
</feature>
<comment type="subcellular location">
    <subcellularLocation>
        <location evidence="1 11">Cytoplasm</location>
    </subcellularLocation>
</comment>
<dbReference type="CDD" id="cd07956">
    <property type="entry name" value="Anticodon_Ia_Arg"/>
    <property type="match status" value="1"/>
</dbReference>
<evidence type="ECO:0000256" key="11">
    <source>
        <dbReference type="HAMAP-Rule" id="MF_00123"/>
    </source>
</evidence>
<evidence type="ECO:0000256" key="2">
    <source>
        <dbReference type="ARBA" id="ARBA00005594"/>
    </source>
</evidence>
<dbReference type="FunFam" id="3.40.50.620:FF:000030">
    <property type="entry name" value="Arginine--tRNA ligase"/>
    <property type="match status" value="1"/>
</dbReference>
<dbReference type="InterPro" id="IPR001278">
    <property type="entry name" value="Arg-tRNA-ligase"/>
</dbReference>
<dbReference type="Gene3D" id="1.10.730.10">
    <property type="entry name" value="Isoleucyl-tRNA Synthetase, Domain 1"/>
    <property type="match status" value="1"/>
</dbReference>
<dbReference type="EC" id="6.1.1.19" evidence="11"/>
<comment type="similarity">
    <text evidence="2 11 12">Belongs to the class-I aminoacyl-tRNA synthetase family.</text>
</comment>
<gene>
    <name evidence="11 15" type="primary">argS</name>
    <name evidence="15" type="ORF">IAB19_03485</name>
</gene>
<name>A0A9D9DBP5_9GAMM</name>
<keyword evidence="7 11" id="KW-0067">ATP-binding</keyword>
<comment type="caution">
    <text evidence="15">The sequence shown here is derived from an EMBL/GenBank/DDBJ whole genome shotgun (WGS) entry which is preliminary data.</text>
</comment>
<dbReference type="SUPFAM" id="SSF47323">
    <property type="entry name" value="Anticodon-binding domain of a subclass of class I aminoacyl-tRNA synthetases"/>
    <property type="match status" value="1"/>
</dbReference>
<dbReference type="InterPro" id="IPR005148">
    <property type="entry name" value="Arg-tRNA-synth_N"/>
</dbReference>
<dbReference type="CDD" id="cd00671">
    <property type="entry name" value="ArgRS_core"/>
    <property type="match status" value="1"/>
</dbReference>
<evidence type="ECO:0000256" key="10">
    <source>
        <dbReference type="ARBA" id="ARBA00049339"/>
    </source>
</evidence>
<dbReference type="SUPFAM" id="SSF55190">
    <property type="entry name" value="Arginyl-tRNA synthetase (ArgRS), N-terminal 'additional' domain"/>
    <property type="match status" value="1"/>
</dbReference>
<sequence length="578" mass="64978">MKEHISQLLKAGINALSIKSEVPPQMLQNLRIDRSKDKAHGDFATNAALMLAKPLHQNPRELAAQIIAHLPPSDKIAKVEIAGPGFINFFVNQADTAQGLMDMLADAHLGIKPPEHPETVVIDYSAPNVAKEMAVHHLRSTVIGDAVVRILEFTGHKVIRANHIGDWGTQFGMLIAYLERMENQQGSGMVLKDFENFYTEAKKCYDEDPDFAVKARRYVVMLQSGDAYCHEMWQKLVKMTMDQNYALYKRLDVTLTEKDTMGESMYNDMLPVIVKELADKGLAVRDDGAMVVFLDEFKNKEGETAGVIVQKKDGGFLYTTTDLACLKYRIETLHADRIIYFTDSRQARHMQEVWAIARKDGFLTDKVKVEHAPFGMMLNKDGKPFKTRDGKTVKLRDLLDEAESRVDKMLTERGSSFTGEARAQVVHNIAIGAVKYADLSKNRQTDYIFDWDSMLSFEGNTAPYLQYAYSRIRAIFRKTELTGGQIVLTEEAEQELASKLLAFSEAVSQAAVKAMPHLLCTYLYELSGIFMRFYEACPVLKQGVPEETARSRLSLCDLTAKVLSNGLGMLGINVMEQM</sequence>
<evidence type="ECO:0000256" key="12">
    <source>
        <dbReference type="RuleBase" id="RU363038"/>
    </source>
</evidence>
<dbReference type="PRINTS" id="PR01038">
    <property type="entry name" value="TRNASYNTHARG"/>
</dbReference>
<comment type="caution">
    <text evidence="11">Lacks conserved residue(s) required for the propagation of feature annotation.</text>
</comment>
<evidence type="ECO:0000313" key="15">
    <source>
        <dbReference type="EMBL" id="MBO8415428.1"/>
    </source>
</evidence>
<dbReference type="Proteomes" id="UP000823631">
    <property type="component" value="Unassembled WGS sequence"/>
</dbReference>
<keyword evidence="8 11" id="KW-0648">Protein biosynthesis</keyword>
<dbReference type="FunFam" id="1.10.730.10:FF:000006">
    <property type="entry name" value="Arginyl-tRNA synthetase 2, mitochondrial"/>
    <property type="match status" value="1"/>
</dbReference>
<dbReference type="GO" id="GO:0006420">
    <property type="term" value="P:arginyl-tRNA aminoacylation"/>
    <property type="evidence" value="ECO:0007669"/>
    <property type="project" value="UniProtKB-UniRule"/>
</dbReference>
<evidence type="ECO:0000256" key="5">
    <source>
        <dbReference type="ARBA" id="ARBA00022598"/>
    </source>
</evidence>
<dbReference type="NCBIfam" id="TIGR00456">
    <property type="entry name" value="argS"/>
    <property type="match status" value="1"/>
</dbReference>
<dbReference type="PANTHER" id="PTHR11956">
    <property type="entry name" value="ARGINYL-TRNA SYNTHETASE"/>
    <property type="match status" value="1"/>
</dbReference>
<dbReference type="PANTHER" id="PTHR11956:SF5">
    <property type="entry name" value="ARGININE--TRNA LIGASE, CYTOPLASMIC"/>
    <property type="match status" value="1"/>
</dbReference>
<dbReference type="Pfam" id="PF03485">
    <property type="entry name" value="Arg_tRNA_synt_N"/>
    <property type="match status" value="1"/>
</dbReference>
<dbReference type="Pfam" id="PF05746">
    <property type="entry name" value="DALR_1"/>
    <property type="match status" value="1"/>
</dbReference>
<reference evidence="15" key="2">
    <citation type="journal article" date="2021" name="PeerJ">
        <title>Extensive microbial diversity within the chicken gut microbiome revealed by metagenomics and culture.</title>
        <authorList>
            <person name="Gilroy R."/>
            <person name="Ravi A."/>
            <person name="Getino M."/>
            <person name="Pursley I."/>
            <person name="Horton D.L."/>
            <person name="Alikhan N.F."/>
            <person name="Baker D."/>
            <person name="Gharbi K."/>
            <person name="Hall N."/>
            <person name="Watson M."/>
            <person name="Adriaenssens E.M."/>
            <person name="Foster-Nyarko E."/>
            <person name="Jarju S."/>
            <person name="Secka A."/>
            <person name="Antonio M."/>
            <person name="Oren A."/>
            <person name="Chaudhuri R.R."/>
            <person name="La Ragione R."/>
            <person name="Hildebrand F."/>
            <person name="Pallen M.J."/>
        </authorList>
    </citation>
    <scope>NUCLEOTIDE SEQUENCE</scope>
    <source>
        <strain evidence="15">17213</strain>
    </source>
</reference>
<dbReference type="InterPro" id="IPR008909">
    <property type="entry name" value="DALR_anticod-bd"/>
</dbReference>
<dbReference type="InterPro" id="IPR009080">
    <property type="entry name" value="tRNAsynth_Ia_anticodon-bd"/>
</dbReference>
<evidence type="ECO:0000256" key="1">
    <source>
        <dbReference type="ARBA" id="ARBA00004496"/>
    </source>
</evidence>
<keyword evidence="5 11" id="KW-0436">Ligase</keyword>
<reference evidence="15" key="1">
    <citation type="submission" date="2020-10" db="EMBL/GenBank/DDBJ databases">
        <authorList>
            <person name="Gilroy R."/>
        </authorList>
    </citation>
    <scope>NUCLEOTIDE SEQUENCE</scope>
    <source>
        <strain evidence="15">17213</strain>
    </source>
</reference>
<dbReference type="InterPro" id="IPR036695">
    <property type="entry name" value="Arg-tRNA-synth_N_sf"/>
</dbReference>
<keyword evidence="4 11" id="KW-0963">Cytoplasm</keyword>
<dbReference type="SMART" id="SM01016">
    <property type="entry name" value="Arg_tRNA_synt_N"/>
    <property type="match status" value="1"/>
</dbReference>
<organism evidence="15 16">
    <name type="scientific">Candidatus Avisuccinivibrio stercorigallinarum</name>
    <dbReference type="NCBI Taxonomy" id="2840704"/>
    <lineage>
        <taxon>Bacteria</taxon>
        <taxon>Pseudomonadati</taxon>
        <taxon>Pseudomonadota</taxon>
        <taxon>Gammaproteobacteria</taxon>
        <taxon>Aeromonadales</taxon>
        <taxon>Succinivibrionaceae</taxon>
        <taxon>Succinivibrionaceae incertae sedis</taxon>
        <taxon>Candidatus Avisuccinivibrio</taxon>
    </lineage>
</organism>
<evidence type="ECO:0000259" key="14">
    <source>
        <dbReference type="SMART" id="SM01016"/>
    </source>
</evidence>